<protein>
    <submittedName>
        <fullName evidence="3">DNA-binding domain-containing protein</fullName>
    </submittedName>
</protein>
<dbReference type="Pfam" id="PF22106">
    <property type="entry name" value="NGO1945_C"/>
    <property type="match status" value="1"/>
</dbReference>
<dbReference type="InterPro" id="IPR054098">
    <property type="entry name" value="NGO1945-like_C"/>
</dbReference>
<accession>A0ABT8BYQ6</accession>
<feature type="domain" description="NGO1945-like C-terminal" evidence="2">
    <location>
        <begin position="165"/>
        <end position="230"/>
    </location>
</feature>
<dbReference type="Gene3D" id="1.10.150.690">
    <property type="entry name" value="DUF2063"/>
    <property type="match status" value="1"/>
</dbReference>
<proteinExistence type="predicted"/>
<name>A0ABT8BYQ6_9VIBR</name>
<feature type="domain" description="Putative DNA-binding" evidence="1">
    <location>
        <begin position="31"/>
        <end position="88"/>
    </location>
</feature>
<dbReference type="InterPro" id="IPR044922">
    <property type="entry name" value="DUF2063_N_sf"/>
</dbReference>
<evidence type="ECO:0000259" key="2">
    <source>
        <dbReference type="Pfam" id="PF22106"/>
    </source>
</evidence>
<dbReference type="GO" id="GO:0003677">
    <property type="term" value="F:DNA binding"/>
    <property type="evidence" value="ECO:0007669"/>
    <property type="project" value="UniProtKB-KW"/>
</dbReference>
<keyword evidence="3" id="KW-0238">DNA-binding</keyword>
<comment type="caution">
    <text evidence="3">The sequence shown here is derived from an EMBL/GenBank/DDBJ whole genome shotgun (WGS) entry which is preliminary data.</text>
</comment>
<dbReference type="InterPro" id="IPR018640">
    <property type="entry name" value="DUF2063"/>
</dbReference>
<reference evidence="4" key="1">
    <citation type="journal article" date="2019" name="Int. J. Syst. Evol. Microbiol.">
        <title>The Global Catalogue of Microorganisms (GCM) 10K type strain sequencing project: providing services to taxonomists for standard genome sequencing and annotation.</title>
        <authorList>
            <consortium name="The Broad Institute Genomics Platform"/>
            <consortium name="The Broad Institute Genome Sequencing Center for Infectious Disease"/>
            <person name="Wu L."/>
            <person name="Ma J."/>
        </authorList>
    </citation>
    <scope>NUCLEOTIDE SEQUENCE [LARGE SCALE GENOMIC DNA]</scope>
    <source>
        <strain evidence="4">CECT 7398</strain>
    </source>
</reference>
<organism evidence="3 4">
    <name type="scientific">Vibrio ostreicida</name>
    <dbReference type="NCBI Taxonomy" id="526588"/>
    <lineage>
        <taxon>Bacteria</taxon>
        <taxon>Pseudomonadati</taxon>
        <taxon>Pseudomonadota</taxon>
        <taxon>Gammaproteobacteria</taxon>
        <taxon>Vibrionales</taxon>
        <taxon>Vibrionaceae</taxon>
        <taxon>Vibrio</taxon>
    </lineage>
</organism>
<dbReference type="Proteomes" id="UP001238540">
    <property type="component" value="Unassembled WGS sequence"/>
</dbReference>
<evidence type="ECO:0000259" key="1">
    <source>
        <dbReference type="Pfam" id="PF09836"/>
    </source>
</evidence>
<gene>
    <name evidence="3" type="ORF">QWZ16_22150</name>
</gene>
<keyword evidence="4" id="KW-1185">Reference proteome</keyword>
<evidence type="ECO:0000313" key="4">
    <source>
        <dbReference type="Proteomes" id="UP001238540"/>
    </source>
</evidence>
<dbReference type="RefSeq" id="WP_170882550.1">
    <property type="nucleotide sequence ID" value="NZ_JABEYA020000003.1"/>
</dbReference>
<dbReference type="EMBL" id="JAUFQC010000027">
    <property type="protein sequence ID" value="MDN3612302.1"/>
    <property type="molecule type" value="Genomic_DNA"/>
</dbReference>
<sequence length="243" mass="28047">MLRPPSKMHAQIEALTALIRAPIKPPMSCRYREGIRDNLFDVLATTFPLFSAQFTEEQRTRMVNDFVNNHGASEPTFHHIATEFMQFLQAHRQATKHTVSSDQVALLEYEWVTFSIEIDPLGGPTSLVPHRLLEETDTLQITTGLQLLQLPFLLHQDSVTFFACRRHPIFYAVFRDALHHVKSQKLRAIDVAFIQYLQEHPSLTITQLQQHAAQHMARFNVMEWIQNFNELGLVTAHPQEKNV</sequence>
<dbReference type="Gene3D" id="3.90.930.50">
    <property type="match status" value="1"/>
</dbReference>
<evidence type="ECO:0000313" key="3">
    <source>
        <dbReference type="EMBL" id="MDN3612302.1"/>
    </source>
</evidence>
<dbReference type="Pfam" id="PF09836">
    <property type="entry name" value="DUF2063"/>
    <property type="match status" value="1"/>
</dbReference>